<name>A0A7W8ED35_9ACTN</name>
<proteinExistence type="predicted"/>
<evidence type="ECO:0000313" key="1">
    <source>
        <dbReference type="EMBL" id="MBB5076150.1"/>
    </source>
</evidence>
<dbReference type="AlphaFoldDB" id="A0A7W8ED35"/>
<dbReference type="GO" id="GO:0030077">
    <property type="term" value="C:plasma membrane light-harvesting complex"/>
    <property type="evidence" value="ECO:0007669"/>
    <property type="project" value="InterPro"/>
</dbReference>
<dbReference type="InterPro" id="IPR014747">
    <property type="entry name" value="Bac_photo_RC_H_C"/>
</dbReference>
<protein>
    <recommendedName>
        <fullName evidence="3">PRC-barrel domain containing protein</fullName>
    </recommendedName>
</protein>
<organism evidence="1 2">
    <name type="scientific">Nonomuraea endophytica</name>
    <dbReference type="NCBI Taxonomy" id="714136"/>
    <lineage>
        <taxon>Bacteria</taxon>
        <taxon>Bacillati</taxon>
        <taxon>Actinomycetota</taxon>
        <taxon>Actinomycetes</taxon>
        <taxon>Streptosporangiales</taxon>
        <taxon>Streptosporangiaceae</taxon>
        <taxon>Nonomuraea</taxon>
    </lineage>
</organism>
<dbReference type="RefSeq" id="WP_184959285.1">
    <property type="nucleotide sequence ID" value="NZ_JACHIN010000001.1"/>
</dbReference>
<dbReference type="SUPFAM" id="SSF50346">
    <property type="entry name" value="PRC-barrel domain"/>
    <property type="match status" value="1"/>
</dbReference>
<keyword evidence="2" id="KW-1185">Reference proteome</keyword>
<dbReference type="EMBL" id="JACHIN010000001">
    <property type="protein sequence ID" value="MBB5076150.1"/>
    <property type="molecule type" value="Genomic_DNA"/>
</dbReference>
<accession>A0A7W8ED35</accession>
<evidence type="ECO:0000313" key="2">
    <source>
        <dbReference type="Proteomes" id="UP000568380"/>
    </source>
</evidence>
<dbReference type="Proteomes" id="UP000568380">
    <property type="component" value="Unassembled WGS sequence"/>
</dbReference>
<sequence>MQPDPNLWAYHQDVYGTGGSMDLAGYTVEATDGKIGSVDEASYEVGESYIVVDTGPWIFGKKVMLPASVVTRVDPQEKRVHVSRTKQEIKDAPEFDASSYKESVYRDQIGTYYGKFPPYGPGPL</sequence>
<gene>
    <name evidence="1" type="ORF">HNR40_001596</name>
</gene>
<evidence type="ECO:0008006" key="3">
    <source>
        <dbReference type="Google" id="ProtNLM"/>
    </source>
</evidence>
<reference evidence="1 2" key="1">
    <citation type="submission" date="2020-08" db="EMBL/GenBank/DDBJ databases">
        <title>Genomic Encyclopedia of Type Strains, Phase IV (KMG-IV): sequencing the most valuable type-strain genomes for metagenomic binning, comparative biology and taxonomic classification.</title>
        <authorList>
            <person name="Goeker M."/>
        </authorList>
    </citation>
    <scope>NUCLEOTIDE SEQUENCE [LARGE SCALE GENOMIC DNA]</scope>
    <source>
        <strain evidence="1 2">DSM 45385</strain>
    </source>
</reference>
<dbReference type="Gene3D" id="3.90.50.10">
    <property type="entry name" value="Photosynthetic Reaction Center, subunit H, domain 2"/>
    <property type="match status" value="1"/>
</dbReference>
<dbReference type="GO" id="GO:0019684">
    <property type="term" value="P:photosynthesis, light reaction"/>
    <property type="evidence" value="ECO:0007669"/>
    <property type="project" value="InterPro"/>
</dbReference>
<comment type="caution">
    <text evidence="1">The sequence shown here is derived from an EMBL/GenBank/DDBJ whole genome shotgun (WGS) entry which is preliminary data.</text>
</comment>
<dbReference type="InterPro" id="IPR011033">
    <property type="entry name" value="PRC_barrel-like_sf"/>
</dbReference>